<comment type="caution">
    <text evidence="1">The sequence shown here is derived from an EMBL/GenBank/DDBJ whole genome shotgun (WGS) entry which is preliminary data.</text>
</comment>
<organism evidence="1 2">
    <name type="scientific">Intoshia linei</name>
    <dbReference type="NCBI Taxonomy" id="1819745"/>
    <lineage>
        <taxon>Eukaryota</taxon>
        <taxon>Metazoa</taxon>
        <taxon>Spiralia</taxon>
        <taxon>Lophotrochozoa</taxon>
        <taxon>Mesozoa</taxon>
        <taxon>Orthonectida</taxon>
        <taxon>Rhopaluridae</taxon>
        <taxon>Intoshia</taxon>
    </lineage>
</organism>
<reference evidence="1 2" key="1">
    <citation type="submission" date="2016-04" db="EMBL/GenBank/DDBJ databases">
        <title>The genome of Intoshia linei affirms orthonectids as highly simplified spiralians.</title>
        <authorList>
            <person name="Mikhailov K.V."/>
            <person name="Slusarev G.S."/>
            <person name="Nikitin M.A."/>
            <person name="Logacheva M.D."/>
            <person name="Penin A."/>
            <person name="Aleoshin V."/>
            <person name="Panchin Y.V."/>
        </authorList>
    </citation>
    <scope>NUCLEOTIDE SEQUENCE [LARGE SCALE GENOMIC DNA]</scope>
    <source>
        <strain evidence="1">Intl2013</strain>
        <tissue evidence="1">Whole animal</tissue>
    </source>
</reference>
<keyword evidence="2" id="KW-1185">Reference proteome</keyword>
<proteinExistence type="predicted"/>
<evidence type="ECO:0000313" key="1">
    <source>
        <dbReference type="EMBL" id="OAF68788.1"/>
    </source>
</evidence>
<gene>
    <name evidence="1" type="ORF">A3Q56_03456</name>
</gene>
<name>A0A177B3E4_9BILA</name>
<sequence>MSQYYTINKSNRLCLKEFSRSIHPYKNFCGSYPFNSSYSNLNGPSDYFDLNYLYNYNDYECDYINNPHRICYSNNTLFAQMPVCMNCSFYGQGYFDYFCSNLRPLNYYPYESNLKYLSSKSSKVYMQCILCMSGQHAWHSVV</sequence>
<dbReference type="AlphaFoldDB" id="A0A177B3E4"/>
<accession>A0A177B3E4</accession>
<protein>
    <submittedName>
        <fullName evidence="1">Uncharacterized protein</fullName>
    </submittedName>
</protein>
<dbReference type="Proteomes" id="UP000078046">
    <property type="component" value="Unassembled WGS sequence"/>
</dbReference>
<dbReference type="EMBL" id="LWCA01000386">
    <property type="protein sequence ID" value="OAF68788.1"/>
    <property type="molecule type" value="Genomic_DNA"/>
</dbReference>
<evidence type="ECO:0000313" key="2">
    <source>
        <dbReference type="Proteomes" id="UP000078046"/>
    </source>
</evidence>